<dbReference type="AlphaFoldDB" id="A0AAV6RYH7"/>
<dbReference type="EMBL" id="JAGKHQ010000008">
    <property type="protein sequence ID" value="KAG7510588.1"/>
    <property type="molecule type" value="Genomic_DNA"/>
</dbReference>
<sequence>MRGQSQDVNSQLVVLFGTRFMALPSAILQYLTDENLGSISKSELKRQSGPLFIYTRDRRGNGQLINKFPDIEPLTGSRLKPPLLQIDSFIDGKTDRRTGRTDSGGCSALCCSMKTQCKHHFMQQPSQRSQLINVVQLQGACGEEMMRVLMRKVGNQTEESNGTLVINSETVMEIHYQIISVDILVHEKHIWCESEKKVWQKKTEL</sequence>
<evidence type="ECO:0000313" key="2">
    <source>
        <dbReference type="Proteomes" id="UP000693946"/>
    </source>
</evidence>
<dbReference type="Proteomes" id="UP000693946">
    <property type="component" value="Linkage Group LG16"/>
</dbReference>
<organism evidence="1 2">
    <name type="scientific">Solea senegalensis</name>
    <name type="common">Senegalese sole</name>
    <dbReference type="NCBI Taxonomy" id="28829"/>
    <lineage>
        <taxon>Eukaryota</taxon>
        <taxon>Metazoa</taxon>
        <taxon>Chordata</taxon>
        <taxon>Craniata</taxon>
        <taxon>Vertebrata</taxon>
        <taxon>Euteleostomi</taxon>
        <taxon>Actinopterygii</taxon>
        <taxon>Neopterygii</taxon>
        <taxon>Teleostei</taxon>
        <taxon>Neoteleostei</taxon>
        <taxon>Acanthomorphata</taxon>
        <taxon>Carangaria</taxon>
        <taxon>Pleuronectiformes</taxon>
        <taxon>Pleuronectoidei</taxon>
        <taxon>Soleidae</taxon>
        <taxon>Solea</taxon>
    </lineage>
</organism>
<keyword evidence="2" id="KW-1185">Reference proteome</keyword>
<protein>
    <submittedName>
        <fullName evidence="1">Uncharacterized protein</fullName>
    </submittedName>
</protein>
<evidence type="ECO:0000313" key="1">
    <source>
        <dbReference type="EMBL" id="KAG7510588.1"/>
    </source>
</evidence>
<accession>A0AAV6RYH7</accession>
<reference evidence="1 2" key="1">
    <citation type="journal article" date="2021" name="Sci. Rep.">
        <title>Chromosome anchoring in Senegalese sole (Solea senegalensis) reveals sex-associated markers and genome rearrangements in flatfish.</title>
        <authorList>
            <person name="Guerrero-Cozar I."/>
            <person name="Gomez-Garrido J."/>
            <person name="Berbel C."/>
            <person name="Martinez-Blanch J.F."/>
            <person name="Alioto T."/>
            <person name="Claros M.G."/>
            <person name="Gagnaire P.A."/>
            <person name="Manchado M."/>
        </authorList>
    </citation>
    <scope>NUCLEOTIDE SEQUENCE [LARGE SCALE GENOMIC DNA]</scope>
    <source>
        <strain evidence="1">Sse05_10M</strain>
    </source>
</reference>
<proteinExistence type="predicted"/>
<gene>
    <name evidence="1" type="ORF">JOB18_025816</name>
</gene>
<name>A0AAV6RYH7_SOLSE</name>
<comment type="caution">
    <text evidence="1">The sequence shown here is derived from an EMBL/GenBank/DDBJ whole genome shotgun (WGS) entry which is preliminary data.</text>
</comment>